<comment type="subcellular location">
    <subcellularLocation>
        <location evidence="1">Cell membrane</location>
        <topology evidence="1">Multi-pass membrane protein</topology>
    </subcellularLocation>
</comment>
<evidence type="ECO:0000313" key="9">
    <source>
        <dbReference type="EMBL" id="QPV64816.1"/>
    </source>
</evidence>
<name>A0A7U3WB21_9EURY</name>
<keyword evidence="4 8" id="KW-0812">Transmembrane</keyword>
<feature type="transmembrane region" description="Helical" evidence="8">
    <location>
        <begin position="195"/>
        <end position="215"/>
    </location>
</feature>
<keyword evidence="10" id="KW-1185">Reference proteome</keyword>
<evidence type="ECO:0000256" key="1">
    <source>
        <dbReference type="ARBA" id="ARBA00004651"/>
    </source>
</evidence>
<evidence type="ECO:0000256" key="2">
    <source>
        <dbReference type="ARBA" id="ARBA00022448"/>
    </source>
</evidence>
<reference evidence="9 10" key="1">
    <citation type="submission" date="2020-12" db="EMBL/GenBank/DDBJ databases">
        <title>Halosimplex halophilum sp. nov. and Halosimplex salinum sp. nov., two new members of the genus Halosimplex.</title>
        <authorList>
            <person name="Cui H.L."/>
        </authorList>
    </citation>
    <scope>NUCLEOTIDE SEQUENCE [LARGE SCALE GENOMIC DNA]</scope>
    <source>
        <strain evidence="9 10">YGH94</strain>
    </source>
</reference>
<feature type="region of interest" description="Disordered" evidence="7">
    <location>
        <begin position="1"/>
        <end position="30"/>
    </location>
</feature>
<keyword evidence="2" id="KW-0813">Transport</keyword>
<dbReference type="InterPro" id="IPR052031">
    <property type="entry name" value="Membrane_Transporter-Flippase"/>
</dbReference>
<feature type="transmembrane region" description="Helical" evidence="8">
    <location>
        <begin position="41"/>
        <end position="61"/>
    </location>
</feature>
<dbReference type="PANTHER" id="PTHR43549:SF2">
    <property type="entry name" value="MULTIDRUG RESISTANCE PROTEIN NORM-RELATED"/>
    <property type="match status" value="1"/>
</dbReference>
<gene>
    <name evidence="9" type="ORF">I7X12_09515</name>
</gene>
<feature type="transmembrane region" description="Helical" evidence="8">
    <location>
        <begin position="366"/>
        <end position="388"/>
    </location>
</feature>
<accession>A0A7U3WB21</accession>
<protein>
    <submittedName>
        <fullName evidence="9">MATE family efflux transporter</fullName>
    </submittedName>
</protein>
<sequence length="511" mass="54006">MTDRADEPSADTTDLSEDGPPDDPGRGSDYDLTEGSLLRPLVALSAPIVFTQLLQVVYNLVDTFWVGRLGGDAVSALSFSWPPVFVLISLGGGLTLAGSVLVAQHKGAGNLERVNEVAGQTLAFVTLFSLALGAIGYLLAPAFLRLIGADPGTQVFTYSLEYMRVIFLGVWFMFGFFVFQSLLRGWGDTRTPMYLMAVSVAVNVVLDPIFIFGFVDNPLFGIVGMRGLEADLLAATGFTGHGVRGAAMATILSRALATVPGVALLFSGRLGLSLSLADLRLERATVRKIIEIGYPASIEQSSGALSYTAMTAIVAVIGSTAVAAFGITARLTSFVFLPAVGLGMGVETAVGQNLGARRADRARKAVYLAVGMLVAAYVVVSAVGVYWARDIVGVFIAGEEAARIVDIGETYMFIVAPTFAFMGTFHVVKGCFNGAGNTRAAMIMSVTSVWGLQVVPAWFLVTNFDMGTTGAWWAIAVMHVGSALIVGAWFLRGTWTDTVVEEEESVAAPAD</sequence>
<dbReference type="NCBIfam" id="TIGR00797">
    <property type="entry name" value="matE"/>
    <property type="match status" value="1"/>
</dbReference>
<dbReference type="OrthoDB" id="214119at2157"/>
<dbReference type="GO" id="GO:0005886">
    <property type="term" value="C:plasma membrane"/>
    <property type="evidence" value="ECO:0007669"/>
    <property type="project" value="UniProtKB-SubCell"/>
</dbReference>
<feature type="transmembrane region" description="Helical" evidence="8">
    <location>
        <begin position="246"/>
        <end position="266"/>
    </location>
</feature>
<evidence type="ECO:0000256" key="3">
    <source>
        <dbReference type="ARBA" id="ARBA00022475"/>
    </source>
</evidence>
<proteinExistence type="predicted"/>
<dbReference type="EMBL" id="CP065856">
    <property type="protein sequence ID" value="QPV64816.1"/>
    <property type="molecule type" value="Genomic_DNA"/>
</dbReference>
<evidence type="ECO:0000256" key="8">
    <source>
        <dbReference type="SAM" id="Phobius"/>
    </source>
</evidence>
<dbReference type="PANTHER" id="PTHR43549">
    <property type="entry name" value="MULTIDRUG RESISTANCE PROTEIN YPNP-RELATED"/>
    <property type="match status" value="1"/>
</dbReference>
<dbReference type="GO" id="GO:0015297">
    <property type="term" value="F:antiporter activity"/>
    <property type="evidence" value="ECO:0007669"/>
    <property type="project" value="InterPro"/>
</dbReference>
<dbReference type="AlphaFoldDB" id="A0A7U3WB21"/>
<dbReference type="CDD" id="cd13142">
    <property type="entry name" value="MATE_like_12"/>
    <property type="match status" value="1"/>
</dbReference>
<dbReference type="GO" id="GO:0042910">
    <property type="term" value="F:xenobiotic transmembrane transporter activity"/>
    <property type="evidence" value="ECO:0007669"/>
    <property type="project" value="InterPro"/>
</dbReference>
<feature type="transmembrane region" description="Helical" evidence="8">
    <location>
        <begin position="440"/>
        <end position="459"/>
    </location>
</feature>
<dbReference type="InterPro" id="IPR048279">
    <property type="entry name" value="MdtK-like"/>
</dbReference>
<feature type="transmembrane region" description="Helical" evidence="8">
    <location>
        <begin position="333"/>
        <end position="354"/>
    </location>
</feature>
<dbReference type="Proteomes" id="UP000595001">
    <property type="component" value="Chromosome"/>
</dbReference>
<keyword evidence="6 8" id="KW-0472">Membrane</keyword>
<evidence type="ECO:0000256" key="6">
    <source>
        <dbReference type="ARBA" id="ARBA00023136"/>
    </source>
</evidence>
<keyword evidence="3" id="KW-1003">Cell membrane</keyword>
<feature type="transmembrane region" description="Helical" evidence="8">
    <location>
        <begin position="408"/>
        <end position="428"/>
    </location>
</feature>
<dbReference type="Pfam" id="PF01554">
    <property type="entry name" value="MatE"/>
    <property type="match status" value="2"/>
</dbReference>
<feature type="transmembrane region" description="Helical" evidence="8">
    <location>
        <begin position="471"/>
        <end position="491"/>
    </location>
</feature>
<dbReference type="InterPro" id="IPR002528">
    <property type="entry name" value="MATE_fam"/>
</dbReference>
<dbReference type="RefSeq" id="WP_198063576.1">
    <property type="nucleotide sequence ID" value="NZ_CP065856.1"/>
</dbReference>
<organism evidence="9 10">
    <name type="scientific">Halosimplex litoreum</name>
    <dbReference type="NCBI Taxonomy" id="1198301"/>
    <lineage>
        <taxon>Archaea</taxon>
        <taxon>Methanobacteriati</taxon>
        <taxon>Methanobacteriota</taxon>
        <taxon>Stenosarchaea group</taxon>
        <taxon>Halobacteria</taxon>
        <taxon>Halobacteriales</taxon>
        <taxon>Haloarculaceae</taxon>
        <taxon>Halosimplex</taxon>
    </lineage>
</organism>
<feature type="transmembrane region" description="Helical" evidence="8">
    <location>
        <begin position="122"/>
        <end position="144"/>
    </location>
</feature>
<evidence type="ECO:0000256" key="5">
    <source>
        <dbReference type="ARBA" id="ARBA00022989"/>
    </source>
</evidence>
<dbReference type="GeneID" id="60588730"/>
<feature type="transmembrane region" description="Helical" evidence="8">
    <location>
        <begin position="81"/>
        <end position="102"/>
    </location>
</feature>
<evidence type="ECO:0000256" key="4">
    <source>
        <dbReference type="ARBA" id="ARBA00022692"/>
    </source>
</evidence>
<evidence type="ECO:0000256" key="7">
    <source>
        <dbReference type="SAM" id="MobiDB-lite"/>
    </source>
</evidence>
<keyword evidence="5 8" id="KW-1133">Transmembrane helix</keyword>
<feature type="transmembrane region" description="Helical" evidence="8">
    <location>
        <begin position="164"/>
        <end position="183"/>
    </location>
</feature>
<feature type="transmembrane region" description="Helical" evidence="8">
    <location>
        <begin position="304"/>
        <end position="327"/>
    </location>
</feature>
<dbReference type="KEGG" id="hlt:I7X12_09515"/>
<dbReference type="PIRSF" id="PIRSF006603">
    <property type="entry name" value="DinF"/>
    <property type="match status" value="1"/>
</dbReference>
<evidence type="ECO:0000313" key="10">
    <source>
        <dbReference type="Proteomes" id="UP000595001"/>
    </source>
</evidence>